<protein>
    <submittedName>
        <fullName evidence="1">Uncharacterized protein</fullName>
    </submittedName>
</protein>
<dbReference type="EMBL" id="CDRZ01000042">
    <property type="protein sequence ID" value="CEO87951.1"/>
    <property type="molecule type" value="Genomic_DNA"/>
</dbReference>
<keyword evidence="2" id="KW-1185">Reference proteome</keyword>
<accession>A0A0B7MJ04</accession>
<dbReference type="Proteomes" id="UP000046155">
    <property type="component" value="Unassembled WGS sequence"/>
</dbReference>
<evidence type="ECO:0000313" key="2">
    <source>
        <dbReference type="Proteomes" id="UP000046155"/>
    </source>
</evidence>
<proteinExistence type="predicted"/>
<name>A0A0B7MJ04_9FIRM</name>
<organism evidence="1 2">
    <name type="scientific">Syntrophaceticus schinkii</name>
    <dbReference type="NCBI Taxonomy" id="499207"/>
    <lineage>
        <taxon>Bacteria</taxon>
        <taxon>Bacillati</taxon>
        <taxon>Bacillota</taxon>
        <taxon>Clostridia</taxon>
        <taxon>Thermoanaerobacterales</taxon>
        <taxon>Thermoanaerobacterales Family III. Incertae Sedis</taxon>
        <taxon>Syntrophaceticus</taxon>
    </lineage>
</organism>
<dbReference type="AlphaFoldDB" id="A0A0B7MJ04"/>
<gene>
    <name evidence="1" type="ORF">SSCH_1360004</name>
</gene>
<evidence type="ECO:0000313" key="1">
    <source>
        <dbReference type="EMBL" id="CEO87951.1"/>
    </source>
</evidence>
<sequence>MLRYIWIRFQNTAEADEAEQMKTITWAQPMLIYSNQMSMIHEFQMVFNELWVSLSAGTRENTISLLDRMIEEIVRIHK</sequence>
<reference evidence="2" key="1">
    <citation type="submission" date="2015-01" db="EMBL/GenBank/DDBJ databases">
        <authorList>
            <person name="Manzoor Shahid"/>
            <person name="Zubair Saima"/>
        </authorList>
    </citation>
    <scope>NUCLEOTIDE SEQUENCE [LARGE SCALE GENOMIC DNA]</scope>
    <source>
        <strain evidence="2">Sp3</strain>
    </source>
</reference>